<evidence type="ECO:0000313" key="2">
    <source>
        <dbReference type="Proteomes" id="UP001519460"/>
    </source>
</evidence>
<dbReference type="Proteomes" id="UP001519460">
    <property type="component" value="Unassembled WGS sequence"/>
</dbReference>
<accession>A0ABD0JAY0</accession>
<gene>
    <name evidence="1" type="ORF">BaRGS_00036805</name>
</gene>
<dbReference type="EMBL" id="JACVVK020000529">
    <property type="protein sequence ID" value="KAK7467962.1"/>
    <property type="molecule type" value="Genomic_DNA"/>
</dbReference>
<sequence>MTRRRKKWRCCQKDHGHTSDTLERVQRTAAGEGKKERRRKFNTMDYGLLTHWRLFNVAGSVSPEAPSSLCLLREVQCELARPAGK</sequence>
<organism evidence="1 2">
    <name type="scientific">Batillaria attramentaria</name>
    <dbReference type="NCBI Taxonomy" id="370345"/>
    <lineage>
        <taxon>Eukaryota</taxon>
        <taxon>Metazoa</taxon>
        <taxon>Spiralia</taxon>
        <taxon>Lophotrochozoa</taxon>
        <taxon>Mollusca</taxon>
        <taxon>Gastropoda</taxon>
        <taxon>Caenogastropoda</taxon>
        <taxon>Sorbeoconcha</taxon>
        <taxon>Cerithioidea</taxon>
        <taxon>Batillariidae</taxon>
        <taxon>Batillaria</taxon>
    </lineage>
</organism>
<reference evidence="1 2" key="1">
    <citation type="journal article" date="2023" name="Sci. Data">
        <title>Genome assembly of the Korean intertidal mud-creeper Batillaria attramentaria.</title>
        <authorList>
            <person name="Patra A.K."/>
            <person name="Ho P.T."/>
            <person name="Jun S."/>
            <person name="Lee S.J."/>
            <person name="Kim Y."/>
            <person name="Won Y.J."/>
        </authorList>
    </citation>
    <scope>NUCLEOTIDE SEQUENCE [LARGE SCALE GENOMIC DNA]</scope>
    <source>
        <strain evidence="1">Wonlab-2016</strain>
    </source>
</reference>
<keyword evidence="2" id="KW-1185">Reference proteome</keyword>
<proteinExistence type="predicted"/>
<name>A0ABD0JAY0_9CAEN</name>
<dbReference type="AlphaFoldDB" id="A0ABD0JAY0"/>
<protein>
    <submittedName>
        <fullName evidence="1">Uncharacterized protein</fullName>
    </submittedName>
</protein>
<evidence type="ECO:0000313" key="1">
    <source>
        <dbReference type="EMBL" id="KAK7467962.1"/>
    </source>
</evidence>
<comment type="caution">
    <text evidence="1">The sequence shown here is derived from an EMBL/GenBank/DDBJ whole genome shotgun (WGS) entry which is preliminary data.</text>
</comment>